<dbReference type="Proteomes" id="UP001200034">
    <property type="component" value="Unassembled WGS sequence"/>
</dbReference>
<organism evidence="2 3">
    <name type="scientific">Drosophila rubida</name>
    <dbReference type="NCBI Taxonomy" id="30044"/>
    <lineage>
        <taxon>Eukaryota</taxon>
        <taxon>Metazoa</taxon>
        <taxon>Ecdysozoa</taxon>
        <taxon>Arthropoda</taxon>
        <taxon>Hexapoda</taxon>
        <taxon>Insecta</taxon>
        <taxon>Pterygota</taxon>
        <taxon>Neoptera</taxon>
        <taxon>Endopterygota</taxon>
        <taxon>Diptera</taxon>
        <taxon>Brachycera</taxon>
        <taxon>Muscomorpha</taxon>
        <taxon>Ephydroidea</taxon>
        <taxon>Drosophilidae</taxon>
        <taxon>Drosophila</taxon>
    </lineage>
</organism>
<gene>
    <name evidence="2" type="ORF">KR093_011791</name>
</gene>
<proteinExistence type="predicted"/>
<feature type="non-terminal residue" evidence="2">
    <location>
        <position position="1"/>
    </location>
</feature>
<reference evidence="2" key="1">
    <citation type="journal article" date="2021" name="Mol. Ecol. Resour.">
        <title>Phylogenomic analyses of the genus Drosophila reveals genomic signals of climate adaptation.</title>
        <authorList>
            <person name="Li F."/>
            <person name="Rane R.V."/>
            <person name="Luria V."/>
            <person name="Xiong Z."/>
            <person name="Chen J."/>
            <person name="Li Z."/>
            <person name="Catullo R.A."/>
            <person name="Griffin P.C."/>
            <person name="Schiffer M."/>
            <person name="Pearce S."/>
            <person name="Lee S.F."/>
            <person name="McElroy K."/>
            <person name="Stocker A."/>
            <person name="Shirriffs J."/>
            <person name="Cockerell F."/>
            <person name="Coppin C."/>
            <person name="Sgro C.M."/>
            <person name="Karger A."/>
            <person name="Cain J.W."/>
            <person name="Weber J.A."/>
            <person name="Santpere G."/>
            <person name="Kirschner M.W."/>
            <person name="Hoffmann A.A."/>
            <person name="Oakeshott J.G."/>
            <person name="Zhang G."/>
        </authorList>
    </citation>
    <scope>NUCLEOTIDE SEQUENCE</scope>
    <source>
        <strain evidence="2">BGI-SZ-2011g</strain>
    </source>
</reference>
<sequence>AAPTMFRLLMRFVPLRQVGNWSPNYQCSQRLSSKTFNTPRPPKDPPDEGYHPESVDHADIEPDDLVRPQAFRKFQSPKEVLGPGAGSSKAYKNPQYFGYHRFSYVELQNQAMELRDERRTSGGVQPIMGEDDEDECPDDSIEAMQAMEAECNAALKAQAKSDQKGQLKAWGTALEKKQEEQREVRKCEAMEKDKLQARKSKTEINEILNKGAKQIVEKCMDKIEKEECKENVIKKTLAQLETECKKMGEQAATSGGKGKDAESKKQAGGAKAEAKDANKSKEEKKD</sequence>
<accession>A0AAD4K8E2</accession>
<evidence type="ECO:0000313" key="3">
    <source>
        <dbReference type="Proteomes" id="UP001200034"/>
    </source>
</evidence>
<protein>
    <recommendedName>
        <fullName evidence="4">NADH dehydrogenase [ubiquinone] flavoprotein 3, mitochondrial</fullName>
    </recommendedName>
</protein>
<evidence type="ECO:0000256" key="1">
    <source>
        <dbReference type="SAM" id="MobiDB-lite"/>
    </source>
</evidence>
<feature type="region of interest" description="Disordered" evidence="1">
    <location>
        <begin position="32"/>
        <end position="90"/>
    </location>
</feature>
<feature type="region of interest" description="Disordered" evidence="1">
    <location>
        <begin position="247"/>
        <end position="286"/>
    </location>
</feature>
<dbReference type="AlphaFoldDB" id="A0AAD4K8E2"/>
<dbReference type="GO" id="GO:0005739">
    <property type="term" value="C:mitochondrion"/>
    <property type="evidence" value="ECO:0007669"/>
    <property type="project" value="InterPro"/>
</dbReference>
<comment type="caution">
    <text evidence="2">The sequence shown here is derived from an EMBL/GenBank/DDBJ whole genome shotgun (WGS) entry which is preliminary data.</text>
</comment>
<name>A0AAD4K8E2_9MUSC</name>
<dbReference type="EMBL" id="JAJJHW010001127">
    <property type="protein sequence ID" value="KAH8378520.1"/>
    <property type="molecule type" value="Genomic_DNA"/>
</dbReference>
<feature type="compositionally biased region" description="Basic and acidic residues" evidence="1">
    <location>
        <begin position="272"/>
        <end position="286"/>
    </location>
</feature>
<evidence type="ECO:0008006" key="4">
    <source>
        <dbReference type="Google" id="ProtNLM"/>
    </source>
</evidence>
<dbReference type="GO" id="GO:0045271">
    <property type="term" value="C:respiratory chain complex I"/>
    <property type="evidence" value="ECO:0007669"/>
    <property type="project" value="InterPro"/>
</dbReference>
<dbReference type="Pfam" id="PF15880">
    <property type="entry name" value="NDUFV3"/>
    <property type="match status" value="1"/>
</dbReference>
<feature type="compositionally biased region" description="Basic and acidic residues" evidence="1">
    <location>
        <begin position="41"/>
        <end position="66"/>
    </location>
</feature>
<evidence type="ECO:0000313" key="2">
    <source>
        <dbReference type="EMBL" id="KAH8378520.1"/>
    </source>
</evidence>
<keyword evidence="3" id="KW-1185">Reference proteome</keyword>
<feature type="non-terminal residue" evidence="2">
    <location>
        <position position="286"/>
    </location>
</feature>
<dbReference type="InterPro" id="IPR026193">
    <property type="entry name" value="NDUFV3"/>
</dbReference>